<dbReference type="Proteomes" id="UP001056120">
    <property type="component" value="Linkage Group LG24"/>
</dbReference>
<reference evidence="2" key="1">
    <citation type="journal article" date="2022" name="Mol. Ecol. Resour.">
        <title>The genomes of chicory, endive, great burdock and yacon provide insights into Asteraceae palaeo-polyploidization history and plant inulin production.</title>
        <authorList>
            <person name="Fan W."/>
            <person name="Wang S."/>
            <person name="Wang H."/>
            <person name="Wang A."/>
            <person name="Jiang F."/>
            <person name="Liu H."/>
            <person name="Zhao H."/>
            <person name="Xu D."/>
            <person name="Zhang Y."/>
        </authorList>
    </citation>
    <scope>NUCLEOTIDE SEQUENCE [LARGE SCALE GENOMIC DNA]</scope>
    <source>
        <strain evidence="2">cv. Yunnan</strain>
    </source>
</reference>
<sequence>MWATASPMDDISFVDGTRIGFLRFYVPKNQADPPPADGITVQKWGLTYVAVRQFGGFVTDSMVGVEAAALSASFSGTIWADAVKNSHAGEITTSYTVAQYNSPFEFDNRVNEIWFKFNIMEENQDVSATNFKENNDIEVHGKGDGRTLHRRRSNGRGQYGEQERPIGSPLESSRPKKRPRAGSEEWFDLNNCLGSGLFGENTVIGDLEEGEVKDSDMGNQSFDHPSALDLNYAAASGESGSPNSSFF</sequence>
<organism evidence="1 2">
    <name type="scientific">Smallanthus sonchifolius</name>
    <dbReference type="NCBI Taxonomy" id="185202"/>
    <lineage>
        <taxon>Eukaryota</taxon>
        <taxon>Viridiplantae</taxon>
        <taxon>Streptophyta</taxon>
        <taxon>Embryophyta</taxon>
        <taxon>Tracheophyta</taxon>
        <taxon>Spermatophyta</taxon>
        <taxon>Magnoliopsida</taxon>
        <taxon>eudicotyledons</taxon>
        <taxon>Gunneridae</taxon>
        <taxon>Pentapetalae</taxon>
        <taxon>asterids</taxon>
        <taxon>campanulids</taxon>
        <taxon>Asterales</taxon>
        <taxon>Asteraceae</taxon>
        <taxon>Asteroideae</taxon>
        <taxon>Heliantheae alliance</taxon>
        <taxon>Millerieae</taxon>
        <taxon>Smallanthus</taxon>
    </lineage>
</organism>
<gene>
    <name evidence="1" type="ORF">L1987_70677</name>
</gene>
<keyword evidence="2" id="KW-1185">Reference proteome</keyword>
<evidence type="ECO:0000313" key="2">
    <source>
        <dbReference type="Proteomes" id="UP001056120"/>
    </source>
</evidence>
<comment type="caution">
    <text evidence="1">The sequence shown here is derived from an EMBL/GenBank/DDBJ whole genome shotgun (WGS) entry which is preliminary data.</text>
</comment>
<dbReference type="EMBL" id="CM042041">
    <property type="protein sequence ID" value="KAI3712128.1"/>
    <property type="molecule type" value="Genomic_DNA"/>
</dbReference>
<proteinExistence type="predicted"/>
<reference evidence="1 2" key="2">
    <citation type="journal article" date="2022" name="Mol. Ecol. Resour.">
        <title>The genomes of chicory, endive, great burdock and yacon provide insights into Asteraceae paleo-polyploidization history and plant inulin production.</title>
        <authorList>
            <person name="Fan W."/>
            <person name="Wang S."/>
            <person name="Wang H."/>
            <person name="Wang A."/>
            <person name="Jiang F."/>
            <person name="Liu H."/>
            <person name="Zhao H."/>
            <person name="Xu D."/>
            <person name="Zhang Y."/>
        </authorList>
    </citation>
    <scope>NUCLEOTIDE SEQUENCE [LARGE SCALE GENOMIC DNA]</scope>
    <source>
        <strain evidence="2">cv. Yunnan</strain>
        <tissue evidence="1">Leaves</tissue>
    </source>
</reference>
<protein>
    <submittedName>
        <fullName evidence="1">Uncharacterized protein</fullName>
    </submittedName>
</protein>
<evidence type="ECO:0000313" key="1">
    <source>
        <dbReference type="EMBL" id="KAI3712128.1"/>
    </source>
</evidence>
<name>A0ACB9ARX3_9ASTR</name>
<accession>A0ACB9ARX3</accession>